<name>A0A9D2BQQ9_9BACT</name>
<dbReference type="GO" id="GO:0030246">
    <property type="term" value="F:carbohydrate binding"/>
    <property type="evidence" value="ECO:0007669"/>
    <property type="project" value="InterPro"/>
</dbReference>
<dbReference type="AlphaFoldDB" id="A0A9D2BQQ9"/>
<evidence type="ECO:0000313" key="2">
    <source>
        <dbReference type="EMBL" id="HIX86935.1"/>
    </source>
</evidence>
<dbReference type="Proteomes" id="UP000823847">
    <property type="component" value="Unassembled WGS sequence"/>
</dbReference>
<feature type="domain" description="Carbohydrate-binding" evidence="1">
    <location>
        <begin position="23"/>
        <end position="212"/>
    </location>
</feature>
<dbReference type="GO" id="GO:0016052">
    <property type="term" value="P:carbohydrate catabolic process"/>
    <property type="evidence" value="ECO:0007669"/>
    <property type="project" value="InterPro"/>
</dbReference>
<protein>
    <recommendedName>
        <fullName evidence="1">Carbohydrate-binding domain-containing protein</fullName>
    </recommendedName>
</protein>
<comment type="caution">
    <text evidence="2">The sequence shown here is derived from an EMBL/GenBank/DDBJ whole genome shotgun (WGS) entry which is preliminary data.</text>
</comment>
<dbReference type="InterPro" id="IPR010502">
    <property type="entry name" value="Carb-bd_dom_fam9"/>
</dbReference>
<dbReference type="SUPFAM" id="SSF49344">
    <property type="entry name" value="CBD9-like"/>
    <property type="match status" value="1"/>
</dbReference>
<dbReference type="EMBL" id="DXEN01000075">
    <property type="protein sequence ID" value="HIX86935.1"/>
    <property type="molecule type" value="Genomic_DNA"/>
</dbReference>
<proteinExistence type="predicted"/>
<reference evidence="2" key="1">
    <citation type="journal article" date="2021" name="PeerJ">
        <title>Extensive microbial diversity within the chicken gut microbiome revealed by metagenomics and culture.</title>
        <authorList>
            <person name="Gilroy R."/>
            <person name="Ravi A."/>
            <person name="Getino M."/>
            <person name="Pursley I."/>
            <person name="Horton D.L."/>
            <person name="Alikhan N.F."/>
            <person name="Baker D."/>
            <person name="Gharbi K."/>
            <person name="Hall N."/>
            <person name="Watson M."/>
            <person name="Adriaenssens E.M."/>
            <person name="Foster-Nyarko E."/>
            <person name="Jarju S."/>
            <person name="Secka A."/>
            <person name="Antonio M."/>
            <person name="Oren A."/>
            <person name="Chaudhuri R.R."/>
            <person name="La Ragione R."/>
            <person name="Hildebrand F."/>
            <person name="Pallen M.J."/>
        </authorList>
    </citation>
    <scope>NUCLEOTIDE SEQUENCE</scope>
    <source>
        <strain evidence="2">ChiHecec2B26-12326</strain>
    </source>
</reference>
<dbReference type="Pfam" id="PF16011">
    <property type="entry name" value="CBM9_2"/>
    <property type="match status" value="1"/>
</dbReference>
<accession>A0A9D2BQQ9</accession>
<dbReference type="GO" id="GO:0004553">
    <property type="term" value="F:hydrolase activity, hydrolyzing O-glycosyl compounds"/>
    <property type="evidence" value="ECO:0007669"/>
    <property type="project" value="InterPro"/>
</dbReference>
<dbReference type="CDD" id="cd09620">
    <property type="entry name" value="CBM9_like_3"/>
    <property type="match status" value="1"/>
</dbReference>
<sequence>MNQLKVAFLPELDEMDSASIEQVMEVKAPRVSIDRVNWPEFPYKPVVAVSVARSERDLYLLYRVWGNSLKASAGTDDTPVHRDSCVEFFMRKEGSPQYMNFEFNCAGTCDAARRLSREEKTSLTPEEYRSIRRYPSVERRTFDEIPGLHAWSLLVAIPFAVMGLDPARLPERIWGNFYKCADDTAQPHFLSWNPIDLPAPDFHCPAFFGEIYL</sequence>
<organism evidence="2 3">
    <name type="scientific">Candidatus Parabacteroides intestinigallinarum</name>
    <dbReference type="NCBI Taxonomy" id="2838722"/>
    <lineage>
        <taxon>Bacteria</taxon>
        <taxon>Pseudomonadati</taxon>
        <taxon>Bacteroidota</taxon>
        <taxon>Bacteroidia</taxon>
        <taxon>Bacteroidales</taxon>
        <taxon>Tannerellaceae</taxon>
        <taxon>Parabacteroides</taxon>
    </lineage>
</organism>
<evidence type="ECO:0000259" key="1">
    <source>
        <dbReference type="Pfam" id="PF16011"/>
    </source>
</evidence>
<evidence type="ECO:0000313" key="3">
    <source>
        <dbReference type="Proteomes" id="UP000823847"/>
    </source>
</evidence>
<dbReference type="Gene3D" id="2.60.40.1190">
    <property type="match status" value="1"/>
</dbReference>
<reference evidence="2" key="2">
    <citation type="submission" date="2021-04" db="EMBL/GenBank/DDBJ databases">
        <authorList>
            <person name="Gilroy R."/>
        </authorList>
    </citation>
    <scope>NUCLEOTIDE SEQUENCE</scope>
    <source>
        <strain evidence="2">ChiHecec2B26-12326</strain>
    </source>
</reference>
<gene>
    <name evidence="2" type="ORF">H9848_10080</name>
</gene>